<evidence type="ECO:0000313" key="10">
    <source>
        <dbReference type="EMBL" id="KAH9295244.1"/>
    </source>
</evidence>
<organism evidence="10 11">
    <name type="scientific">Taxus chinensis</name>
    <name type="common">Chinese yew</name>
    <name type="synonym">Taxus wallichiana var. chinensis</name>
    <dbReference type="NCBI Taxonomy" id="29808"/>
    <lineage>
        <taxon>Eukaryota</taxon>
        <taxon>Viridiplantae</taxon>
        <taxon>Streptophyta</taxon>
        <taxon>Embryophyta</taxon>
        <taxon>Tracheophyta</taxon>
        <taxon>Spermatophyta</taxon>
        <taxon>Pinopsida</taxon>
        <taxon>Pinidae</taxon>
        <taxon>Conifers II</taxon>
        <taxon>Cupressales</taxon>
        <taxon>Taxaceae</taxon>
        <taxon>Taxus</taxon>
    </lineage>
</organism>
<feature type="coiled-coil region" evidence="7">
    <location>
        <begin position="890"/>
        <end position="924"/>
    </location>
</feature>
<keyword evidence="4" id="KW-0255">Endonuclease</keyword>
<dbReference type="EMBL" id="JAHRHJ020000011">
    <property type="protein sequence ID" value="KAH9295244.1"/>
    <property type="molecule type" value="Genomic_DNA"/>
</dbReference>
<dbReference type="InterPro" id="IPR050951">
    <property type="entry name" value="Retrovirus_Pol_polyprotein"/>
</dbReference>
<dbReference type="Gene3D" id="3.30.420.10">
    <property type="entry name" value="Ribonuclease H-like superfamily/Ribonuclease H"/>
    <property type="match status" value="1"/>
</dbReference>
<proteinExistence type="predicted"/>
<keyword evidence="5" id="KW-0378">Hydrolase</keyword>
<feature type="domain" description="Integrase catalytic" evidence="9">
    <location>
        <begin position="703"/>
        <end position="868"/>
    </location>
</feature>
<dbReference type="PROSITE" id="PS50878">
    <property type="entry name" value="RT_POL"/>
    <property type="match status" value="1"/>
</dbReference>
<dbReference type="Gene3D" id="1.10.340.70">
    <property type="match status" value="1"/>
</dbReference>
<dbReference type="Pfam" id="PF00078">
    <property type="entry name" value="RVT_1"/>
    <property type="match status" value="1"/>
</dbReference>
<dbReference type="InterPro" id="IPR041588">
    <property type="entry name" value="Integrase_H2C2"/>
</dbReference>
<name>A0AA38CE95_TAXCH</name>
<feature type="non-terminal residue" evidence="10">
    <location>
        <position position="1"/>
    </location>
</feature>
<evidence type="ECO:0000313" key="11">
    <source>
        <dbReference type="Proteomes" id="UP000824469"/>
    </source>
</evidence>
<dbReference type="Gene3D" id="3.30.70.270">
    <property type="match status" value="2"/>
</dbReference>
<accession>A0AA38CE95</accession>
<dbReference type="GO" id="GO:0003964">
    <property type="term" value="F:RNA-directed DNA polymerase activity"/>
    <property type="evidence" value="ECO:0007669"/>
    <property type="project" value="UniProtKB-KW"/>
</dbReference>
<dbReference type="CDD" id="cd09274">
    <property type="entry name" value="RNase_HI_RT_Ty3"/>
    <property type="match status" value="1"/>
</dbReference>
<evidence type="ECO:0000256" key="1">
    <source>
        <dbReference type="ARBA" id="ARBA00022679"/>
    </source>
</evidence>
<dbReference type="Pfam" id="PF00665">
    <property type="entry name" value="rve"/>
    <property type="match status" value="1"/>
</dbReference>
<dbReference type="InterPro" id="IPR001584">
    <property type="entry name" value="Integrase_cat-core"/>
</dbReference>
<dbReference type="GO" id="GO:0016787">
    <property type="term" value="F:hydrolase activity"/>
    <property type="evidence" value="ECO:0007669"/>
    <property type="project" value="UniProtKB-KW"/>
</dbReference>
<dbReference type="AlphaFoldDB" id="A0AA38CE95"/>
<evidence type="ECO:0000256" key="2">
    <source>
        <dbReference type="ARBA" id="ARBA00022695"/>
    </source>
</evidence>
<dbReference type="InterPro" id="IPR041373">
    <property type="entry name" value="RT_RNaseH"/>
</dbReference>
<dbReference type="FunFam" id="3.30.420.10:FF:000032">
    <property type="entry name" value="Retrovirus-related Pol polyprotein from transposon 297-like Protein"/>
    <property type="match status" value="1"/>
</dbReference>
<dbReference type="PANTHER" id="PTHR37984">
    <property type="entry name" value="PROTEIN CBG26694"/>
    <property type="match status" value="1"/>
</dbReference>
<dbReference type="OMA" id="SICTHHI"/>
<comment type="caution">
    <text evidence="10">The sequence shown here is derived from an EMBL/GenBank/DDBJ whole genome shotgun (WGS) entry which is preliminary data.</text>
</comment>
<keyword evidence="7" id="KW-0175">Coiled coil</keyword>
<keyword evidence="11" id="KW-1185">Reference proteome</keyword>
<dbReference type="GO" id="GO:0015074">
    <property type="term" value="P:DNA integration"/>
    <property type="evidence" value="ECO:0007669"/>
    <property type="project" value="InterPro"/>
</dbReference>
<evidence type="ECO:0008006" key="12">
    <source>
        <dbReference type="Google" id="ProtNLM"/>
    </source>
</evidence>
<dbReference type="PANTHER" id="PTHR37984:SF5">
    <property type="entry name" value="PROTEIN NYNRIN-LIKE"/>
    <property type="match status" value="1"/>
</dbReference>
<keyword evidence="2" id="KW-0548">Nucleotidyltransferase</keyword>
<dbReference type="CDD" id="cd01647">
    <property type="entry name" value="RT_LTR"/>
    <property type="match status" value="1"/>
</dbReference>
<evidence type="ECO:0000256" key="5">
    <source>
        <dbReference type="ARBA" id="ARBA00022801"/>
    </source>
</evidence>
<dbReference type="GO" id="GO:0004519">
    <property type="term" value="F:endonuclease activity"/>
    <property type="evidence" value="ECO:0007669"/>
    <property type="project" value="UniProtKB-KW"/>
</dbReference>
<evidence type="ECO:0000256" key="4">
    <source>
        <dbReference type="ARBA" id="ARBA00022759"/>
    </source>
</evidence>
<dbReference type="Pfam" id="PF17921">
    <property type="entry name" value="Integrase_H2C2"/>
    <property type="match status" value="1"/>
</dbReference>
<dbReference type="InterPro" id="IPR000477">
    <property type="entry name" value="RT_dom"/>
</dbReference>
<dbReference type="InterPro" id="IPR043502">
    <property type="entry name" value="DNA/RNA_pol_sf"/>
</dbReference>
<dbReference type="PROSITE" id="PS50994">
    <property type="entry name" value="INTEGRASE"/>
    <property type="match status" value="1"/>
</dbReference>
<dbReference type="Gene3D" id="3.10.10.10">
    <property type="entry name" value="HIV Type 1 Reverse Transcriptase, subunit A, domain 1"/>
    <property type="match status" value="1"/>
</dbReference>
<feature type="domain" description="Reverse transcriptase" evidence="8">
    <location>
        <begin position="166"/>
        <end position="352"/>
    </location>
</feature>
<evidence type="ECO:0000256" key="7">
    <source>
        <dbReference type="SAM" id="Coils"/>
    </source>
</evidence>
<evidence type="ECO:0000259" key="8">
    <source>
        <dbReference type="PROSITE" id="PS50878"/>
    </source>
</evidence>
<dbReference type="Proteomes" id="UP000824469">
    <property type="component" value="Unassembled WGS sequence"/>
</dbReference>
<keyword evidence="1" id="KW-0808">Transferase</keyword>
<dbReference type="Pfam" id="PF17917">
    <property type="entry name" value="RT_RNaseH"/>
    <property type="match status" value="1"/>
</dbReference>
<dbReference type="FunFam" id="3.30.70.270:FF:000020">
    <property type="entry name" value="Transposon Tf2-6 polyprotein-like Protein"/>
    <property type="match status" value="1"/>
</dbReference>
<keyword evidence="3" id="KW-0540">Nuclease</keyword>
<reference evidence="10 11" key="1">
    <citation type="journal article" date="2021" name="Nat. Plants">
        <title>The Taxus genome provides insights into paclitaxel biosynthesis.</title>
        <authorList>
            <person name="Xiong X."/>
            <person name="Gou J."/>
            <person name="Liao Q."/>
            <person name="Li Y."/>
            <person name="Zhou Q."/>
            <person name="Bi G."/>
            <person name="Li C."/>
            <person name="Du R."/>
            <person name="Wang X."/>
            <person name="Sun T."/>
            <person name="Guo L."/>
            <person name="Liang H."/>
            <person name="Lu P."/>
            <person name="Wu Y."/>
            <person name="Zhang Z."/>
            <person name="Ro D.K."/>
            <person name="Shang Y."/>
            <person name="Huang S."/>
            <person name="Yan J."/>
        </authorList>
    </citation>
    <scope>NUCLEOTIDE SEQUENCE [LARGE SCALE GENOMIC DNA]</scope>
    <source>
        <strain evidence="10">Ta-2019</strain>
    </source>
</reference>
<protein>
    <recommendedName>
        <fullName evidence="12">Transposon Ty3-I Gag-Pol polyprotein</fullName>
    </recommendedName>
</protein>
<dbReference type="InterPro" id="IPR012337">
    <property type="entry name" value="RNaseH-like_sf"/>
</dbReference>
<dbReference type="InterPro" id="IPR043128">
    <property type="entry name" value="Rev_trsase/Diguanyl_cyclase"/>
</dbReference>
<dbReference type="SUPFAM" id="SSF53098">
    <property type="entry name" value="Ribonuclease H-like"/>
    <property type="match status" value="1"/>
</dbReference>
<evidence type="ECO:0000256" key="3">
    <source>
        <dbReference type="ARBA" id="ARBA00022722"/>
    </source>
</evidence>
<dbReference type="SUPFAM" id="SSF56672">
    <property type="entry name" value="DNA/RNA polymerases"/>
    <property type="match status" value="1"/>
</dbReference>
<keyword evidence="6" id="KW-0695">RNA-directed DNA polymerase</keyword>
<sequence>ASVSSTSGSGEEFLESSSDEEFGLQRDKYHNSHYCPFSSILSQGNFGDVATYHMLLPHACPLNTLMKPFPQISSSHIGTKHVEIQPGKTLNINSWLKEDEEAKLFDVLKNHTKAFAWDYKDMKGIHPSICTHHIYTENTKPVRQPQRRINPTLRDIVKQEIEKLLQVGFIYPISDSQWVSPLVIVPKKNGKWRICVDYRKLNKATMRDYFPLPFIDQVLDNLSGKQYFYLLDGFSGYNQIRVAVEDQDKTTFTCPWGTFAYRVLPFGLCNAPATFQRVVLAIFADLTNDCVEVYMDDFTVHGDTFEDALRNLDRVLTRCEQHNLSLSDEKCLMMVDEGIVLGHHISKKGIQVDQNKIRIISDLPIPQTPTDIKSFLGHVGYYRCFIKDFSKIVAPMFNLLTKDCEFLWDEKCQHAFEEIKNKLISAPILRGPNWENPFHIQTDASNYSIGAVLGQKDEEGKMYAIYYLSKNLTPTENNYTTTEKEFLAVIYAINKFRHYITGYKIFVHTDHSTIKYLMNKPVVGGRVIRWLLLLQEFDITIVDNPGKSNVVADFLSRLTTTGEQDPVKDNFPDEQLFAISASTPWFADMENYLATGKFPPSFTKKQIKKLIKTSAQFKWLNGILFKCGPDFVLRRCVREDEIFDILRACHDEPSGGHYSVKITTHKILGTGYYWPSLYKDVKRYIKRCDPCQRMGQPTFTNEMPLQPQVVVEPFERWGLDFVGPFNPPSQGKEYILVCTDYVTKWVEVQALTNATEEAVVDFLWNIIMIKFGAPRSIVSDQGPQFMSNMIQAFTRYYQINHRKSSPYHPQSNGQAEVTNRELENILTKTVEAGRKDWVKRLPEAVWAYNTTWKTTTGFSPYELVYGKNPLLPIEFELQTLRTTVKVGIELNAAQKERILQLNELDELRMEALQQTEMIQEQRKQ</sequence>
<dbReference type="InterPro" id="IPR036397">
    <property type="entry name" value="RNaseH_sf"/>
</dbReference>
<evidence type="ECO:0000259" key="9">
    <source>
        <dbReference type="PROSITE" id="PS50994"/>
    </source>
</evidence>
<gene>
    <name evidence="10" type="ORF">KI387_038832</name>
</gene>
<evidence type="ECO:0000256" key="6">
    <source>
        <dbReference type="ARBA" id="ARBA00022918"/>
    </source>
</evidence>
<dbReference type="GO" id="GO:0003676">
    <property type="term" value="F:nucleic acid binding"/>
    <property type="evidence" value="ECO:0007669"/>
    <property type="project" value="InterPro"/>
</dbReference>